<keyword evidence="3" id="KW-1185">Reference proteome</keyword>
<evidence type="ECO:0000256" key="1">
    <source>
        <dbReference type="SAM" id="SignalP"/>
    </source>
</evidence>
<dbReference type="HOGENOM" id="CLU_066064_0_1_1"/>
<feature type="chain" id="PRO_5002747242" evidence="1">
    <location>
        <begin position="20"/>
        <end position="293"/>
    </location>
</feature>
<dbReference type="RefSeq" id="XP_001883695.1">
    <property type="nucleotide sequence ID" value="XM_001883660.1"/>
</dbReference>
<keyword evidence="1" id="KW-0732">Signal</keyword>
<gene>
    <name evidence="2" type="ORF">LACBIDRAFT_302916</name>
</gene>
<feature type="signal peptide" evidence="1">
    <location>
        <begin position="1"/>
        <end position="19"/>
    </location>
</feature>
<dbReference type="Proteomes" id="UP000001194">
    <property type="component" value="Unassembled WGS sequence"/>
</dbReference>
<sequence>MRSALSLVAVLAASFVAFATPIERPTGPCVAEHCSEDLQNVIFKSDSIRAPITRPRGLSNAERLQRGMTLNPPVRRGTSTGVRRQAPSSFPALRRRGHLQLIRSDTDEPLGFISKRSLNRGQLQFESDPADAVVFNFRADDTSTVQRRLRGSSTIFRRLRITIENSNLTDPNILLGLVQGRDDATPDIGIGSFNYLYFAGVSPPGTAPRAKPTVIPNAFTDVTHIKRAVETDIWIVNLSTGLITAQWINTNGSKPKTKFFSQHGRLYAGGDFAAFSSKYGHKVVPFKFKIIEI</sequence>
<dbReference type="OrthoDB" id="4584900at2759"/>
<organism evidence="3">
    <name type="scientific">Laccaria bicolor (strain S238N-H82 / ATCC MYA-4686)</name>
    <name type="common">Bicoloured deceiver</name>
    <name type="synonym">Laccaria laccata var. bicolor</name>
    <dbReference type="NCBI Taxonomy" id="486041"/>
    <lineage>
        <taxon>Eukaryota</taxon>
        <taxon>Fungi</taxon>
        <taxon>Dikarya</taxon>
        <taxon>Basidiomycota</taxon>
        <taxon>Agaricomycotina</taxon>
        <taxon>Agaricomycetes</taxon>
        <taxon>Agaricomycetidae</taxon>
        <taxon>Agaricales</taxon>
        <taxon>Agaricineae</taxon>
        <taxon>Hydnangiaceae</taxon>
        <taxon>Laccaria</taxon>
    </lineage>
</organism>
<reference evidence="2 3" key="1">
    <citation type="journal article" date="2008" name="Nature">
        <title>The genome of Laccaria bicolor provides insights into mycorrhizal symbiosis.</title>
        <authorList>
            <person name="Martin F."/>
            <person name="Aerts A."/>
            <person name="Ahren D."/>
            <person name="Brun A."/>
            <person name="Danchin E.G.J."/>
            <person name="Duchaussoy F."/>
            <person name="Gibon J."/>
            <person name="Kohler A."/>
            <person name="Lindquist E."/>
            <person name="Pereda V."/>
            <person name="Salamov A."/>
            <person name="Shapiro H.J."/>
            <person name="Wuyts J."/>
            <person name="Blaudez D."/>
            <person name="Buee M."/>
            <person name="Brokstein P."/>
            <person name="Canbaeck B."/>
            <person name="Cohen D."/>
            <person name="Courty P.E."/>
            <person name="Coutinho P.M."/>
            <person name="Delaruelle C."/>
            <person name="Detter J.C."/>
            <person name="Deveau A."/>
            <person name="DiFazio S."/>
            <person name="Duplessis S."/>
            <person name="Fraissinet-Tachet L."/>
            <person name="Lucic E."/>
            <person name="Frey-Klett P."/>
            <person name="Fourrey C."/>
            <person name="Feussner I."/>
            <person name="Gay G."/>
            <person name="Grimwood J."/>
            <person name="Hoegger P.J."/>
            <person name="Jain P."/>
            <person name="Kilaru S."/>
            <person name="Labbe J."/>
            <person name="Lin Y.C."/>
            <person name="Legue V."/>
            <person name="Le Tacon F."/>
            <person name="Marmeisse R."/>
            <person name="Melayah D."/>
            <person name="Montanini B."/>
            <person name="Muratet M."/>
            <person name="Nehls U."/>
            <person name="Niculita-Hirzel H."/>
            <person name="Oudot-Le Secq M.P."/>
            <person name="Peter M."/>
            <person name="Quesneville H."/>
            <person name="Rajashekar B."/>
            <person name="Reich M."/>
            <person name="Rouhier N."/>
            <person name="Schmutz J."/>
            <person name="Yin T."/>
            <person name="Chalot M."/>
            <person name="Henrissat B."/>
            <person name="Kuees U."/>
            <person name="Lucas S."/>
            <person name="Van de Peer Y."/>
            <person name="Podila G.K."/>
            <person name="Polle A."/>
            <person name="Pukkila P.J."/>
            <person name="Richardson P.M."/>
            <person name="Rouze P."/>
            <person name="Sanders I.R."/>
            <person name="Stajich J.E."/>
            <person name="Tunlid A."/>
            <person name="Tuskan G."/>
            <person name="Grigoriev I.V."/>
        </authorList>
    </citation>
    <scope>NUCLEOTIDE SEQUENCE [LARGE SCALE GENOMIC DNA]</scope>
    <source>
        <strain evidence="3">S238N-H82 / ATCC MYA-4686</strain>
    </source>
</reference>
<dbReference type="AlphaFoldDB" id="B0DIL6"/>
<dbReference type="EMBL" id="DS547112">
    <property type="protein sequence ID" value="EDR05591.1"/>
    <property type="molecule type" value="Genomic_DNA"/>
</dbReference>
<name>B0DIL6_LACBS</name>
<protein>
    <submittedName>
        <fullName evidence="2">Predicted protein</fullName>
    </submittedName>
</protein>
<dbReference type="KEGG" id="lbc:LACBIDRAFT_302916"/>
<proteinExistence type="predicted"/>
<accession>B0DIL6</accession>
<dbReference type="InParanoid" id="B0DIL6"/>
<dbReference type="GeneID" id="6079373"/>
<evidence type="ECO:0000313" key="3">
    <source>
        <dbReference type="Proteomes" id="UP000001194"/>
    </source>
</evidence>
<evidence type="ECO:0000313" key="2">
    <source>
        <dbReference type="EMBL" id="EDR05591.1"/>
    </source>
</evidence>